<proteinExistence type="predicted"/>
<evidence type="ECO:0000313" key="1">
    <source>
        <dbReference type="EMBL" id="KAI3719008.1"/>
    </source>
</evidence>
<reference evidence="2" key="1">
    <citation type="journal article" date="2022" name="Mol. Ecol. Resour.">
        <title>The genomes of chicory, endive, great burdock and yacon provide insights into Asteraceae palaeo-polyploidization history and plant inulin production.</title>
        <authorList>
            <person name="Fan W."/>
            <person name="Wang S."/>
            <person name="Wang H."/>
            <person name="Wang A."/>
            <person name="Jiang F."/>
            <person name="Liu H."/>
            <person name="Zhao H."/>
            <person name="Xu D."/>
            <person name="Zhang Y."/>
        </authorList>
    </citation>
    <scope>NUCLEOTIDE SEQUENCE [LARGE SCALE GENOMIC DNA]</scope>
    <source>
        <strain evidence="2">cv. Niubang</strain>
    </source>
</reference>
<protein>
    <submittedName>
        <fullName evidence="1">Uncharacterized protein</fullName>
    </submittedName>
</protein>
<evidence type="ECO:0000313" key="2">
    <source>
        <dbReference type="Proteomes" id="UP001055879"/>
    </source>
</evidence>
<gene>
    <name evidence="1" type="ORF">L6452_19895</name>
</gene>
<keyword evidence="2" id="KW-1185">Reference proteome</keyword>
<comment type="caution">
    <text evidence="1">The sequence shown here is derived from an EMBL/GenBank/DDBJ whole genome shotgun (WGS) entry which is preliminary data.</text>
</comment>
<reference evidence="1 2" key="2">
    <citation type="journal article" date="2022" name="Mol. Ecol. Resour.">
        <title>The genomes of chicory, endive, great burdock and yacon provide insights into Asteraceae paleo-polyploidization history and plant inulin production.</title>
        <authorList>
            <person name="Fan W."/>
            <person name="Wang S."/>
            <person name="Wang H."/>
            <person name="Wang A."/>
            <person name="Jiang F."/>
            <person name="Liu H."/>
            <person name="Zhao H."/>
            <person name="Xu D."/>
            <person name="Zhang Y."/>
        </authorList>
    </citation>
    <scope>NUCLEOTIDE SEQUENCE [LARGE SCALE GENOMIC DNA]</scope>
    <source>
        <strain evidence="2">cv. Niubang</strain>
    </source>
</reference>
<dbReference type="Proteomes" id="UP001055879">
    <property type="component" value="Linkage Group LG06"/>
</dbReference>
<sequence>MGTKRRRGGDGGMEENTMAILDTSCFSKSTQHIADDRLSFLEAVRSGFLVPENASAPTNKMYKAIFQILKVENSLDLIMSSYQLLLELDKRFPQVYLSVAENSESSSPSPSSPQRNELVVVEEAWFPFSFGPDVSSCEKQDLDKVGGSLDATAFLLLIEDLAKVADEANSKTLDSKPLRNMLLFQYLVNVLEGDFVPRNLAFTESLDWIYLRESLLNMILVSRKIAYKGLIQNCLSAICELSQFSMDCSHDMRSPETGSAEVTGKRHTAFAIALPEIVKCTCVAVQKLLLMIIELDSSKKTADMDGRTTRVDGVRTPAIEMILDELTYDKNILFPFFQALDKPRLKLDMIVQYLLKYIPKTSVRTRRSNGSTNDSTFGGVLKCFSNGNSTKSIVKKISTEVAELLLAQAFQAYISLPSQHSTEYKEDIAGNSLPEICNNMISAFTCLKKTDEHTGILPFGKEALFTAAIMLSRSS</sequence>
<organism evidence="1 2">
    <name type="scientific">Arctium lappa</name>
    <name type="common">Greater burdock</name>
    <name type="synonym">Lappa major</name>
    <dbReference type="NCBI Taxonomy" id="4217"/>
    <lineage>
        <taxon>Eukaryota</taxon>
        <taxon>Viridiplantae</taxon>
        <taxon>Streptophyta</taxon>
        <taxon>Embryophyta</taxon>
        <taxon>Tracheophyta</taxon>
        <taxon>Spermatophyta</taxon>
        <taxon>Magnoliopsida</taxon>
        <taxon>eudicotyledons</taxon>
        <taxon>Gunneridae</taxon>
        <taxon>Pentapetalae</taxon>
        <taxon>asterids</taxon>
        <taxon>campanulids</taxon>
        <taxon>Asterales</taxon>
        <taxon>Asteraceae</taxon>
        <taxon>Carduoideae</taxon>
        <taxon>Cardueae</taxon>
        <taxon>Arctiinae</taxon>
        <taxon>Arctium</taxon>
    </lineage>
</organism>
<accession>A0ACB9BA80</accession>
<dbReference type="EMBL" id="CM042052">
    <property type="protein sequence ID" value="KAI3719008.1"/>
    <property type="molecule type" value="Genomic_DNA"/>
</dbReference>
<name>A0ACB9BA80_ARCLA</name>